<protein>
    <submittedName>
        <fullName evidence="1">Uncharacterized protein</fullName>
    </submittedName>
</protein>
<proteinExistence type="predicted"/>
<reference evidence="1 2" key="1">
    <citation type="journal article" date="2018" name="Front. Plant Sci.">
        <title>Red Clover (Trifolium pratense) and Zigzag Clover (T. medium) - A Picture of Genomic Similarities and Differences.</title>
        <authorList>
            <person name="Dluhosova J."/>
            <person name="Istvanek J."/>
            <person name="Nedelnik J."/>
            <person name="Repkova J."/>
        </authorList>
    </citation>
    <scope>NUCLEOTIDE SEQUENCE [LARGE SCALE GENOMIC DNA]</scope>
    <source>
        <strain evidence="2">cv. 10/8</strain>
        <tissue evidence="1">Leaf</tissue>
    </source>
</reference>
<keyword evidence="2" id="KW-1185">Reference proteome</keyword>
<name>A0A392UT34_9FABA</name>
<dbReference type="Proteomes" id="UP000265520">
    <property type="component" value="Unassembled WGS sequence"/>
</dbReference>
<feature type="non-terminal residue" evidence="1">
    <location>
        <position position="1"/>
    </location>
</feature>
<evidence type="ECO:0000313" key="2">
    <source>
        <dbReference type="Proteomes" id="UP000265520"/>
    </source>
</evidence>
<dbReference type="EMBL" id="LXQA010871426">
    <property type="protein sequence ID" value="MCI74935.1"/>
    <property type="molecule type" value="Genomic_DNA"/>
</dbReference>
<dbReference type="AlphaFoldDB" id="A0A392UT34"/>
<comment type="caution">
    <text evidence="1">The sequence shown here is derived from an EMBL/GenBank/DDBJ whole genome shotgun (WGS) entry which is preliminary data.</text>
</comment>
<accession>A0A392UT34</accession>
<evidence type="ECO:0000313" key="1">
    <source>
        <dbReference type="EMBL" id="MCI74935.1"/>
    </source>
</evidence>
<organism evidence="1 2">
    <name type="scientific">Trifolium medium</name>
    <dbReference type="NCBI Taxonomy" id="97028"/>
    <lineage>
        <taxon>Eukaryota</taxon>
        <taxon>Viridiplantae</taxon>
        <taxon>Streptophyta</taxon>
        <taxon>Embryophyta</taxon>
        <taxon>Tracheophyta</taxon>
        <taxon>Spermatophyta</taxon>
        <taxon>Magnoliopsida</taxon>
        <taxon>eudicotyledons</taxon>
        <taxon>Gunneridae</taxon>
        <taxon>Pentapetalae</taxon>
        <taxon>rosids</taxon>
        <taxon>fabids</taxon>
        <taxon>Fabales</taxon>
        <taxon>Fabaceae</taxon>
        <taxon>Papilionoideae</taxon>
        <taxon>50 kb inversion clade</taxon>
        <taxon>NPAAA clade</taxon>
        <taxon>Hologalegina</taxon>
        <taxon>IRL clade</taxon>
        <taxon>Trifolieae</taxon>
        <taxon>Trifolium</taxon>
    </lineage>
</organism>
<sequence length="32" mass="3521">AKQELWNSLSVKIQLWGGRGYVSAGTLMLSRA</sequence>